<reference evidence="15 16" key="1">
    <citation type="submission" date="2020-03" db="EMBL/GenBank/DDBJ databases">
        <authorList>
            <person name="Wang L."/>
            <person name="He N."/>
            <person name="Li Y."/>
            <person name="Fang Y."/>
            <person name="Zhang F."/>
        </authorList>
    </citation>
    <scope>NUCLEOTIDE SEQUENCE [LARGE SCALE GENOMIC DNA]</scope>
    <source>
        <strain evidence="16">hsmgli-8</strain>
    </source>
</reference>
<feature type="transmembrane region" description="Helical" evidence="13">
    <location>
        <begin position="92"/>
        <end position="125"/>
    </location>
</feature>
<gene>
    <name evidence="15" type="ORF">HBH25_00620</name>
</gene>
<keyword evidence="11 13" id="KW-0472">Membrane</keyword>
<dbReference type="EMBL" id="JAAVJI010000001">
    <property type="protein sequence ID" value="NJO99375.1"/>
    <property type="molecule type" value="Genomic_DNA"/>
</dbReference>
<keyword evidence="9 13" id="KW-1133">Transmembrane helix</keyword>
<name>A0ABX0Y8N9_9PSED</name>
<evidence type="ECO:0000256" key="6">
    <source>
        <dbReference type="ARBA" id="ARBA00022692"/>
    </source>
</evidence>
<dbReference type="PANTHER" id="PTHR30529:SF1">
    <property type="entry name" value="CYTOCHROME B561 HOMOLOG 2"/>
    <property type="match status" value="1"/>
</dbReference>
<evidence type="ECO:0000256" key="13">
    <source>
        <dbReference type="SAM" id="Phobius"/>
    </source>
</evidence>
<evidence type="ECO:0000256" key="5">
    <source>
        <dbReference type="ARBA" id="ARBA00022617"/>
    </source>
</evidence>
<sequence>MPCESAHYTETAKWLHWLMAAFWISAWALGFCAVHWHAVNEDHQVTFWHKAIASTLLFLIVLRVAWRLTHPAPALPGNMTPFMRKAAHHGHLVLYAVALMALPLSGWLWSSVVGRSILVLGLFPLPPLTGEHSSLAPYVKGFHTYVAWACGVLVAGHGLIALKHHVIDRDGVLRGMLPGRRA</sequence>
<dbReference type="PANTHER" id="PTHR30529">
    <property type="entry name" value="CYTOCHROME B561"/>
    <property type="match status" value="1"/>
</dbReference>
<evidence type="ECO:0000256" key="1">
    <source>
        <dbReference type="ARBA" id="ARBA00001970"/>
    </source>
</evidence>
<dbReference type="Pfam" id="PF01292">
    <property type="entry name" value="Ni_hydr_CYTB"/>
    <property type="match status" value="1"/>
</dbReference>
<comment type="caution">
    <text evidence="15">The sequence shown here is derived from an EMBL/GenBank/DDBJ whole genome shotgun (WGS) entry which is preliminary data.</text>
</comment>
<keyword evidence="4" id="KW-1003">Cell membrane</keyword>
<keyword evidence="16" id="KW-1185">Reference proteome</keyword>
<dbReference type="InterPro" id="IPR016174">
    <property type="entry name" value="Di-haem_cyt_TM"/>
</dbReference>
<evidence type="ECO:0000256" key="12">
    <source>
        <dbReference type="ARBA" id="ARBA00037975"/>
    </source>
</evidence>
<evidence type="ECO:0000256" key="11">
    <source>
        <dbReference type="ARBA" id="ARBA00023136"/>
    </source>
</evidence>
<evidence type="ECO:0000256" key="7">
    <source>
        <dbReference type="ARBA" id="ARBA00022723"/>
    </source>
</evidence>
<evidence type="ECO:0000313" key="15">
    <source>
        <dbReference type="EMBL" id="NJO99375.1"/>
    </source>
</evidence>
<evidence type="ECO:0000259" key="14">
    <source>
        <dbReference type="Pfam" id="PF01292"/>
    </source>
</evidence>
<feature type="transmembrane region" description="Helical" evidence="13">
    <location>
        <begin position="14"/>
        <end position="36"/>
    </location>
</feature>
<feature type="transmembrane region" description="Helical" evidence="13">
    <location>
        <begin position="48"/>
        <end position="66"/>
    </location>
</feature>
<keyword evidence="7" id="KW-0479">Metal-binding</keyword>
<keyword evidence="5" id="KW-0349">Heme</keyword>
<dbReference type="RefSeq" id="WP_168080486.1">
    <property type="nucleotide sequence ID" value="NZ_JAAVJI010000001.1"/>
</dbReference>
<organism evidence="15 16">
    <name type="scientific">Pseudomonas quercus</name>
    <dbReference type="NCBI Taxonomy" id="2722792"/>
    <lineage>
        <taxon>Bacteria</taxon>
        <taxon>Pseudomonadati</taxon>
        <taxon>Pseudomonadota</taxon>
        <taxon>Gammaproteobacteria</taxon>
        <taxon>Pseudomonadales</taxon>
        <taxon>Pseudomonadaceae</taxon>
        <taxon>Pseudomonas</taxon>
    </lineage>
</organism>
<dbReference type="Proteomes" id="UP000746535">
    <property type="component" value="Unassembled WGS sequence"/>
</dbReference>
<comment type="cofactor">
    <cofactor evidence="1">
        <name>heme b</name>
        <dbReference type="ChEBI" id="CHEBI:60344"/>
    </cofactor>
</comment>
<evidence type="ECO:0000256" key="8">
    <source>
        <dbReference type="ARBA" id="ARBA00022982"/>
    </source>
</evidence>
<evidence type="ECO:0000313" key="16">
    <source>
        <dbReference type="Proteomes" id="UP000746535"/>
    </source>
</evidence>
<comment type="subcellular location">
    <subcellularLocation>
        <location evidence="2">Cell membrane</location>
        <topology evidence="2">Multi-pass membrane protein</topology>
    </subcellularLocation>
</comment>
<keyword evidence="10" id="KW-0408">Iron</keyword>
<keyword evidence="8" id="KW-0249">Electron transport</keyword>
<keyword evidence="3" id="KW-0813">Transport</keyword>
<feature type="transmembrane region" description="Helical" evidence="13">
    <location>
        <begin position="145"/>
        <end position="162"/>
    </location>
</feature>
<comment type="similarity">
    <text evidence="12">Belongs to the cytochrome b561 family.</text>
</comment>
<evidence type="ECO:0000256" key="4">
    <source>
        <dbReference type="ARBA" id="ARBA00022475"/>
    </source>
</evidence>
<evidence type="ECO:0000256" key="3">
    <source>
        <dbReference type="ARBA" id="ARBA00022448"/>
    </source>
</evidence>
<evidence type="ECO:0000256" key="10">
    <source>
        <dbReference type="ARBA" id="ARBA00023004"/>
    </source>
</evidence>
<dbReference type="InterPro" id="IPR052168">
    <property type="entry name" value="Cytochrome_b561_oxidase"/>
</dbReference>
<feature type="domain" description="Cytochrome b561 bacterial/Ni-hydrogenase" evidence="14">
    <location>
        <begin position="7"/>
        <end position="179"/>
    </location>
</feature>
<evidence type="ECO:0000256" key="9">
    <source>
        <dbReference type="ARBA" id="ARBA00022989"/>
    </source>
</evidence>
<evidence type="ECO:0000256" key="2">
    <source>
        <dbReference type="ARBA" id="ARBA00004651"/>
    </source>
</evidence>
<accession>A0ABX0Y8N9</accession>
<protein>
    <submittedName>
        <fullName evidence="15">Cytochrome b</fullName>
    </submittedName>
</protein>
<dbReference type="SUPFAM" id="SSF81342">
    <property type="entry name" value="Transmembrane di-heme cytochromes"/>
    <property type="match status" value="1"/>
</dbReference>
<keyword evidence="6 13" id="KW-0812">Transmembrane</keyword>
<dbReference type="InterPro" id="IPR011577">
    <property type="entry name" value="Cyt_b561_bac/Ni-Hgenase"/>
</dbReference>
<proteinExistence type="inferred from homology"/>